<organism evidence="3 4">
    <name type="scientific">Coemansia spiralis</name>
    <dbReference type="NCBI Taxonomy" id="417178"/>
    <lineage>
        <taxon>Eukaryota</taxon>
        <taxon>Fungi</taxon>
        <taxon>Fungi incertae sedis</taxon>
        <taxon>Zoopagomycota</taxon>
        <taxon>Kickxellomycotina</taxon>
        <taxon>Kickxellomycetes</taxon>
        <taxon>Kickxellales</taxon>
        <taxon>Kickxellaceae</taxon>
        <taxon>Coemansia</taxon>
    </lineage>
</organism>
<feature type="region of interest" description="Disordered" evidence="1">
    <location>
        <begin position="38"/>
        <end position="58"/>
    </location>
</feature>
<evidence type="ECO:0000256" key="1">
    <source>
        <dbReference type="SAM" id="MobiDB-lite"/>
    </source>
</evidence>
<gene>
    <name evidence="3" type="ORF">GGI25_005495</name>
</gene>
<feature type="transmembrane region" description="Helical" evidence="2">
    <location>
        <begin position="6"/>
        <end position="26"/>
    </location>
</feature>
<keyword evidence="2" id="KW-0472">Membrane</keyword>
<dbReference type="Proteomes" id="UP001151518">
    <property type="component" value="Unassembled WGS sequence"/>
</dbReference>
<dbReference type="AlphaFoldDB" id="A0A9W8G2J2"/>
<name>A0A9W8G2J2_9FUNG</name>
<dbReference type="EMBL" id="JANBTW010000102">
    <property type="protein sequence ID" value="KAJ2671481.1"/>
    <property type="molecule type" value="Genomic_DNA"/>
</dbReference>
<evidence type="ECO:0000313" key="4">
    <source>
        <dbReference type="Proteomes" id="UP001151518"/>
    </source>
</evidence>
<reference evidence="3" key="1">
    <citation type="submission" date="2022-07" db="EMBL/GenBank/DDBJ databases">
        <title>Phylogenomic reconstructions and comparative analyses of Kickxellomycotina fungi.</title>
        <authorList>
            <person name="Reynolds N.K."/>
            <person name="Stajich J.E."/>
            <person name="Barry K."/>
            <person name="Grigoriev I.V."/>
            <person name="Crous P."/>
            <person name="Smith M.E."/>
        </authorList>
    </citation>
    <scope>NUCLEOTIDE SEQUENCE</scope>
    <source>
        <strain evidence="3">NRRL 3115</strain>
    </source>
</reference>
<accession>A0A9W8G2J2</accession>
<evidence type="ECO:0000313" key="3">
    <source>
        <dbReference type="EMBL" id="KAJ2671481.1"/>
    </source>
</evidence>
<feature type="compositionally biased region" description="Polar residues" evidence="1">
    <location>
        <begin position="157"/>
        <end position="168"/>
    </location>
</feature>
<comment type="caution">
    <text evidence="3">The sequence shown here is derived from an EMBL/GenBank/DDBJ whole genome shotgun (WGS) entry which is preliminary data.</text>
</comment>
<keyword evidence="2" id="KW-1133">Transmembrane helix</keyword>
<proteinExistence type="predicted"/>
<feature type="region of interest" description="Disordered" evidence="1">
    <location>
        <begin position="130"/>
        <end position="228"/>
    </location>
</feature>
<protein>
    <submittedName>
        <fullName evidence="3">Uncharacterized protein</fullName>
    </submittedName>
</protein>
<sequence>MNALPLVFVIVGLFLILILAFIYKMYRVHKRKEKEAAVAPEEEEAMHQPKEAAYPQPTYPNMPGPAYYSQYPSMPAVSSTTAGPREHNRFTLTVNDSAVDPWAALGGIEALTAQRQEQQQYRMSQMGGVIPPVPPIPNNIRSTSSPSIAPMARQTGMRPSNSSTSLQAENRRRNRETRVLLPQQDPHAGWRQRDSYIPGDNVRVNRSSQRQSQMPPPSYDSVMLGRPI</sequence>
<keyword evidence="2" id="KW-0812">Transmembrane</keyword>
<evidence type="ECO:0000256" key="2">
    <source>
        <dbReference type="SAM" id="Phobius"/>
    </source>
</evidence>